<evidence type="ECO:0008006" key="4">
    <source>
        <dbReference type="Google" id="ProtNLM"/>
    </source>
</evidence>
<comment type="caution">
    <text evidence="2">The sequence shown here is derived from an EMBL/GenBank/DDBJ whole genome shotgun (WGS) entry which is preliminary data.</text>
</comment>
<dbReference type="GeneID" id="69020683"/>
<proteinExistence type="predicted"/>
<reference evidence="2" key="1">
    <citation type="journal article" date="2020" name="Phytopathology">
        <title>Genome sequence and comparative analysis of Colletotrichum gloeosporioides isolated from Liriodendron leaves.</title>
        <authorList>
            <person name="Fu F.F."/>
            <person name="Hao Z."/>
            <person name="Wang P."/>
            <person name="Lu Y."/>
            <person name="Xue L.J."/>
            <person name="Wei G."/>
            <person name="Tian Y."/>
            <person name="Baishi H."/>
            <person name="Xu H."/>
            <person name="Shi J."/>
            <person name="Cheng T."/>
            <person name="Wang G."/>
            <person name="Yi Y."/>
            <person name="Chen J."/>
        </authorList>
    </citation>
    <scope>NUCLEOTIDE SEQUENCE</scope>
    <source>
        <strain evidence="2">Lc1</strain>
    </source>
</reference>
<keyword evidence="3" id="KW-1185">Reference proteome</keyword>
<dbReference type="AlphaFoldDB" id="A0A8H4FM22"/>
<evidence type="ECO:0000256" key="1">
    <source>
        <dbReference type="SAM" id="Coils"/>
    </source>
</evidence>
<dbReference type="RefSeq" id="XP_045265053.1">
    <property type="nucleotide sequence ID" value="XM_045413419.1"/>
</dbReference>
<dbReference type="Proteomes" id="UP000613401">
    <property type="component" value="Unassembled WGS sequence"/>
</dbReference>
<sequence>MAEGLGLAASVIAVADLAGKTISLTIKLKALWEEVKDMPATLIEKAEYLQYLEELLDLAEQDAAEDHTPIAVQNAINRARVAKNDVQNTIGEYTEELANKRRFRRRIAAAKIVIQKHSLRTVEQKLDRALELYKLANNVVYGSIYKQLAESTSTVVISTHNKSPIIDPGDSQGYIRSQIVTVKTAKPRKKAIFEGPSALGRLCFGYYDEIYSFSMRVPDWLGGKVYSAMVQRSIAGWQSFLSVYPTIHLFEDEVFDIIQEDDVTALQKYLCGNNLTPFVHNSYGFNLLHVALTNESVETAKWLLSCGLQPGSFDECDAGYVVSMAESPVEFYIATFDSKKRSHQVEILKLCQDYMPDTVESYDQIWGTMISDRSYEDFTAIQMVIEPRYSAFDLSTRYAHASDGVNFSDWSWHEVKKVLPEAETLTKHLIEICRSYQWEMGLSAIAATGLSRDFVRLHHRRSVLPVNCSFYRVLGDIVWLDPEDIIFPPKGNYLGMPGVTPLFIFLERLTWNWNPPEVLDQLLRSAITHWATVLYDSGADLLYYGRKEKNYYQDLGWYLSETTISRADSENRYMIGIPYTCSFLGITYGSLPDQWRLWWAPNINNYAADFWNLVENPGSTTSGFNVPGGWTDDFDDDNGDEDEEKVPFIWSEYRKIRPAN</sequence>
<accession>A0A8H4FM22</accession>
<dbReference type="SUPFAM" id="SSF48403">
    <property type="entry name" value="Ankyrin repeat"/>
    <property type="match status" value="1"/>
</dbReference>
<organism evidence="2 3">
    <name type="scientific">Colletotrichum gloeosporioides</name>
    <name type="common">Anthracnose fungus</name>
    <name type="synonym">Glomerella cingulata</name>
    <dbReference type="NCBI Taxonomy" id="474922"/>
    <lineage>
        <taxon>Eukaryota</taxon>
        <taxon>Fungi</taxon>
        <taxon>Dikarya</taxon>
        <taxon>Ascomycota</taxon>
        <taxon>Pezizomycotina</taxon>
        <taxon>Sordariomycetes</taxon>
        <taxon>Hypocreomycetidae</taxon>
        <taxon>Glomerellales</taxon>
        <taxon>Glomerellaceae</taxon>
        <taxon>Colletotrichum</taxon>
        <taxon>Colletotrichum gloeosporioides species complex</taxon>
    </lineage>
</organism>
<feature type="coiled-coil region" evidence="1">
    <location>
        <begin position="76"/>
        <end position="139"/>
    </location>
</feature>
<reference evidence="2" key="2">
    <citation type="submission" date="2020-03" db="EMBL/GenBank/DDBJ databases">
        <authorList>
            <person name="Fu F.-F."/>
            <person name="Chen J."/>
        </authorList>
    </citation>
    <scope>NUCLEOTIDE SEQUENCE</scope>
    <source>
        <strain evidence="2">Lc1</strain>
    </source>
</reference>
<gene>
    <name evidence="2" type="ORF">GCG54_00013567</name>
</gene>
<dbReference type="InterPro" id="IPR036770">
    <property type="entry name" value="Ankyrin_rpt-contain_sf"/>
</dbReference>
<keyword evidence="1" id="KW-0175">Coiled coil</keyword>
<evidence type="ECO:0000313" key="2">
    <source>
        <dbReference type="EMBL" id="KAF3805894.1"/>
    </source>
</evidence>
<dbReference type="EMBL" id="WVTB01000038">
    <property type="protein sequence ID" value="KAF3805894.1"/>
    <property type="molecule type" value="Genomic_DNA"/>
</dbReference>
<protein>
    <recommendedName>
        <fullName evidence="4">NACHT-NTPase and P-loop NTPases N-terminal domain-containing protein</fullName>
    </recommendedName>
</protein>
<name>A0A8H4FM22_COLGL</name>
<evidence type="ECO:0000313" key="3">
    <source>
        <dbReference type="Proteomes" id="UP000613401"/>
    </source>
</evidence>